<evidence type="ECO:0000313" key="4">
    <source>
        <dbReference type="Proteomes" id="UP000479710"/>
    </source>
</evidence>
<keyword evidence="4" id="KW-1185">Reference proteome</keyword>
<feature type="region of interest" description="Disordered" evidence="1">
    <location>
        <begin position="42"/>
        <end position="70"/>
    </location>
</feature>
<accession>A0A6G1F076</accession>
<name>A0A6G1F076_9ORYZ</name>
<dbReference type="EMBL" id="SPHZ02000002">
    <property type="protein sequence ID" value="KAF0930271.1"/>
    <property type="molecule type" value="Genomic_DNA"/>
</dbReference>
<comment type="caution">
    <text evidence="3">The sequence shown here is derived from an EMBL/GenBank/DDBJ whole genome shotgun (WGS) entry which is preliminary data.</text>
</comment>
<evidence type="ECO:0000313" key="3">
    <source>
        <dbReference type="EMBL" id="KAF0930271.1"/>
    </source>
</evidence>
<organism evidence="3 4">
    <name type="scientific">Oryza meyeriana var. granulata</name>
    <dbReference type="NCBI Taxonomy" id="110450"/>
    <lineage>
        <taxon>Eukaryota</taxon>
        <taxon>Viridiplantae</taxon>
        <taxon>Streptophyta</taxon>
        <taxon>Embryophyta</taxon>
        <taxon>Tracheophyta</taxon>
        <taxon>Spermatophyta</taxon>
        <taxon>Magnoliopsida</taxon>
        <taxon>Liliopsida</taxon>
        <taxon>Poales</taxon>
        <taxon>Poaceae</taxon>
        <taxon>BOP clade</taxon>
        <taxon>Oryzoideae</taxon>
        <taxon>Oryzeae</taxon>
        <taxon>Oryzinae</taxon>
        <taxon>Oryza</taxon>
        <taxon>Oryza meyeriana</taxon>
    </lineage>
</organism>
<dbReference type="Proteomes" id="UP000479710">
    <property type="component" value="Unassembled WGS sequence"/>
</dbReference>
<evidence type="ECO:0000256" key="2">
    <source>
        <dbReference type="SAM" id="SignalP"/>
    </source>
</evidence>
<dbReference type="AlphaFoldDB" id="A0A6G1F076"/>
<evidence type="ECO:0008006" key="5">
    <source>
        <dbReference type="Google" id="ProtNLM"/>
    </source>
</evidence>
<feature type="signal peptide" evidence="2">
    <location>
        <begin position="1"/>
        <end position="23"/>
    </location>
</feature>
<evidence type="ECO:0000256" key="1">
    <source>
        <dbReference type="SAM" id="MobiDB-lite"/>
    </source>
</evidence>
<keyword evidence="2" id="KW-0732">Signal</keyword>
<proteinExistence type="predicted"/>
<gene>
    <name evidence="3" type="ORF">E2562_031880</name>
</gene>
<reference evidence="3 4" key="1">
    <citation type="submission" date="2019-11" db="EMBL/GenBank/DDBJ databases">
        <title>Whole genome sequence of Oryza granulata.</title>
        <authorList>
            <person name="Li W."/>
        </authorList>
    </citation>
    <scope>NUCLEOTIDE SEQUENCE [LARGE SCALE GENOMIC DNA]</scope>
    <source>
        <strain evidence="4">cv. Menghai</strain>
        <tissue evidence="3">Leaf</tissue>
    </source>
</reference>
<feature type="chain" id="PRO_5026205748" description="Secreted protein" evidence="2">
    <location>
        <begin position="24"/>
        <end position="80"/>
    </location>
</feature>
<protein>
    <recommendedName>
        <fullName evidence="5">Secreted protein</fullName>
    </recommendedName>
</protein>
<sequence length="80" mass="8206">MALFATAMRVRLLLDSVLLGGRSLSLSSMAHSRVLSSVTGAVGRDWPTRGSELQATGAGEGPGPGGLANQRCAWPIRAAS</sequence>